<proteinExistence type="predicted"/>
<keyword evidence="3" id="KW-1185">Reference proteome</keyword>
<gene>
    <name evidence="2" type="ORF">MU516_14045</name>
</gene>
<accession>A0ABT2KBS5</accession>
<dbReference type="EMBL" id="JANAVZ010000008">
    <property type="protein sequence ID" value="MCT4333984.1"/>
    <property type="molecule type" value="Genomic_DNA"/>
</dbReference>
<comment type="caution">
    <text evidence="2">The sequence shown here is derived from an EMBL/GenBank/DDBJ whole genome shotgun (WGS) entry which is preliminary data.</text>
</comment>
<name>A0ABT2KBS5_9RHOB</name>
<feature type="compositionally biased region" description="Low complexity" evidence="1">
    <location>
        <begin position="22"/>
        <end position="31"/>
    </location>
</feature>
<protein>
    <submittedName>
        <fullName evidence="2">Uncharacterized protein</fullName>
    </submittedName>
</protein>
<feature type="region of interest" description="Disordered" evidence="1">
    <location>
        <begin position="16"/>
        <end position="44"/>
    </location>
</feature>
<dbReference type="Proteomes" id="UP001320702">
    <property type="component" value="Unassembled WGS sequence"/>
</dbReference>
<dbReference type="RefSeq" id="WP_260277902.1">
    <property type="nucleotide sequence ID" value="NZ_JANAVZ010000008.1"/>
</dbReference>
<sequence length="155" mass="16949">MRSPVRMGYLFTPGHAEQARRSAGSSAPAGVGDRHLAKRPGAVPHDIPWVDRNLRRFAPPDTGSSARNSAYALSGRKIAHTPIWAGQFSPDQFQINVNTLFYINNKIPIFKSKTHGQLREAGSLSVQVENIKETTRHACGCFMASTDAELSTQSC</sequence>
<evidence type="ECO:0000256" key="1">
    <source>
        <dbReference type="SAM" id="MobiDB-lite"/>
    </source>
</evidence>
<organism evidence="2 3">
    <name type="scientific">Paracoccus maritimus</name>
    <dbReference type="NCBI Taxonomy" id="2933292"/>
    <lineage>
        <taxon>Bacteria</taxon>
        <taxon>Pseudomonadati</taxon>
        <taxon>Pseudomonadota</taxon>
        <taxon>Alphaproteobacteria</taxon>
        <taxon>Rhodobacterales</taxon>
        <taxon>Paracoccaceae</taxon>
        <taxon>Paracoccus</taxon>
    </lineage>
</organism>
<evidence type="ECO:0000313" key="3">
    <source>
        <dbReference type="Proteomes" id="UP001320702"/>
    </source>
</evidence>
<reference evidence="2 3" key="1">
    <citation type="submission" date="2022-04" db="EMBL/GenBank/DDBJ databases">
        <title>Paracoccus sp. YLB-12 draft genome sequence.</title>
        <authorList>
            <person name="Yu L."/>
        </authorList>
    </citation>
    <scope>NUCLEOTIDE SEQUENCE [LARGE SCALE GENOMIC DNA]</scope>
    <source>
        <strain evidence="2 3">YLB-12</strain>
    </source>
</reference>
<evidence type="ECO:0000313" key="2">
    <source>
        <dbReference type="EMBL" id="MCT4333984.1"/>
    </source>
</evidence>